<evidence type="ECO:0000259" key="7">
    <source>
        <dbReference type="PROSITE" id="PS51935"/>
    </source>
</evidence>
<dbReference type="AlphaFoldDB" id="A0A097R6E4"/>
<dbReference type="SUPFAM" id="SSF54001">
    <property type="entry name" value="Cysteine proteinases"/>
    <property type="match status" value="1"/>
</dbReference>
<evidence type="ECO:0000256" key="3">
    <source>
        <dbReference type="ARBA" id="ARBA00022729"/>
    </source>
</evidence>
<keyword evidence="4" id="KW-0378">Hydrolase</keyword>
<dbReference type="InterPro" id="IPR038765">
    <property type="entry name" value="Papain-like_cys_pep_sf"/>
</dbReference>
<feature type="chain" id="PRO_5001937318" description="NlpC/P60 domain-containing protein" evidence="6">
    <location>
        <begin position="25"/>
        <end position="190"/>
    </location>
</feature>
<dbReference type="KEGG" id="hav:AT03_19150"/>
<dbReference type="PANTHER" id="PTHR47360:SF1">
    <property type="entry name" value="ENDOPEPTIDASE NLPC-RELATED"/>
    <property type="match status" value="1"/>
</dbReference>
<keyword evidence="3 6" id="KW-0732">Signal</keyword>
<dbReference type="PROSITE" id="PS51935">
    <property type="entry name" value="NLPC_P60"/>
    <property type="match status" value="1"/>
</dbReference>
<protein>
    <recommendedName>
        <fullName evidence="7">NlpC/P60 domain-containing protein</fullName>
    </recommendedName>
</protein>
<name>A0A097R6E4_HAFAL</name>
<keyword evidence="9" id="KW-1185">Reference proteome</keyword>
<dbReference type="Proteomes" id="UP000029986">
    <property type="component" value="Chromosome"/>
</dbReference>
<dbReference type="RefSeq" id="WP_025798228.1">
    <property type="nucleotide sequence ID" value="NZ_CP009706.1"/>
</dbReference>
<sequence>MLFRKLISAVVFCSGAFVVQPSSAFELPTYFKSDKMNENLHVKHRSALSSYRASYQGALNSKSFNDPQQANIKQVILQDYRRWQGVRYLWGGDSQYGIDCSAFTRRVLGELSVNLPRTTSEQIHSGNHIAKQQLKIGDLVFFKTSPETRHVGVYVGNGQFIHASKSMGVTTSRLDDQYWENRYETSVRVI</sequence>
<dbReference type="PANTHER" id="PTHR47360">
    <property type="entry name" value="MUREIN DD-ENDOPEPTIDASE MEPS/MUREIN LD-CARBOXYPEPTIDASE"/>
    <property type="match status" value="1"/>
</dbReference>
<proteinExistence type="inferred from homology"/>
<evidence type="ECO:0000256" key="5">
    <source>
        <dbReference type="ARBA" id="ARBA00022807"/>
    </source>
</evidence>
<dbReference type="Pfam" id="PF00877">
    <property type="entry name" value="NLPC_P60"/>
    <property type="match status" value="1"/>
</dbReference>
<reference evidence="8 9" key="1">
    <citation type="journal article" date="2014" name="Gut Pathog.">
        <title>Gene clusters of Hafnia alvei strain FB1 important in survival and pathogenesis: a draft genome perspective.</title>
        <authorList>
            <person name="Tan J.Y."/>
            <person name="Yin W.F."/>
            <person name="Chan K.G."/>
        </authorList>
    </citation>
    <scope>NUCLEOTIDE SEQUENCE [LARGE SCALE GENOMIC DNA]</scope>
    <source>
        <strain evidence="8 9">FB1</strain>
    </source>
</reference>
<dbReference type="OrthoDB" id="9807055at2"/>
<gene>
    <name evidence="8" type="ORF">AT03_19150</name>
</gene>
<evidence type="ECO:0000256" key="4">
    <source>
        <dbReference type="ARBA" id="ARBA00022801"/>
    </source>
</evidence>
<accession>A0A097R6E4</accession>
<dbReference type="HOGENOM" id="CLU_016043_9_1_6"/>
<dbReference type="Gene3D" id="3.90.1720.10">
    <property type="entry name" value="endopeptidase domain like (from Nostoc punctiforme)"/>
    <property type="match status" value="1"/>
</dbReference>
<feature type="domain" description="NlpC/P60" evidence="7">
    <location>
        <begin position="70"/>
        <end position="190"/>
    </location>
</feature>
<evidence type="ECO:0000256" key="6">
    <source>
        <dbReference type="SAM" id="SignalP"/>
    </source>
</evidence>
<evidence type="ECO:0000313" key="9">
    <source>
        <dbReference type="Proteomes" id="UP000029986"/>
    </source>
</evidence>
<dbReference type="PATRIC" id="fig|1453496.5.peg.3940"/>
<evidence type="ECO:0000256" key="1">
    <source>
        <dbReference type="ARBA" id="ARBA00007074"/>
    </source>
</evidence>
<feature type="signal peptide" evidence="6">
    <location>
        <begin position="1"/>
        <end position="24"/>
    </location>
</feature>
<dbReference type="EMBL" id="CP009706">
    <property type="protein sequence ID" value="AIU74303.1"/>
    <property type="molecule type" value="Genomic_DNA"/>
</dbReference>
<keyword evidence="2" id="KW-0645">Protease</keyword>
<dbReference type="InterPro" id="IPR052062">
    <property type="entry name" value="Murein_DD/LD_carboxypeptidase"/>
</dbReference>
<organism evidence="8 9">
    <name type="scientific">Hafnia alvei FB1</name>
    <dbReference type="NCBI Taxonomy" id="1453496"/>
    <lineage>
        <taxon>Bacteria</taxon>
        <taxon>Pseudomonadati</taxon>
        <taxon>Pseudomonadota</taxon>
        <taxon>Gammaproteobacteria</taxon>
        <taxon>Enterobacterales</taxon>
        <taxon>Hafniaceae</taxon>
        <taxon>Hafnia</taxon>
    </lineage>
</organism>
<evidence type="ECO:0000313" key="8">
    <source>
        <dbReference type="EMBL" id="AIU74303.1"/>
    </source>
</evidence>
<dbReference type="InterPro" id="IPR000064">
    <property type="entry name" value="NLP_P60_dom"/>
</dbReference>
<dbReference type="GO" id="GO:0008234">
    <property type="term" value="F:cysteine-type peptidase activity"/>
    <property type="evidence" value="ECO:0007669"/>
    <property type="project" value="UniProtKB-KW"/>
</dbReference>
<dbReference type="eggNOG" id="COG0791">
    <property type="taxonomic scope" value="Bacteria"/>
</dbReference>
<evidence type="ECO:0000256" key="2">
    <source>
        <dbReference type="ARBA" id="ARBA00022670"/>
    </source>
</evidence>
<keyword evidence="5" id="KW-0788">Thiol protease</keyword>
<dbReference type="GO" id="GO:0006508">
    <property type="term" value="P:proteolysis"/>
    <property type="evidence" value="ECO:0007669"/>
    <property type="project" value="UniProtKB-KW"/>
</dbReference>
<comment type="similarity">
    <text evidence="1">Belongs to the peptidase C40 family.</text>
</comment>